<reference evidence="2" key="1">
    <citation type="submission" date="2025-08" db="UniProtKB">
        <authorList>
            <consortium name="RefSeq"/>
        </authorList>
    </citation>
    <scope>IDENTIFICATION</scope>
    <source>
        <tissue evidence="2">Whole body</tissue>
    </source>
</reference>
<proteinExistence type="predicted"/>
<accession>A0A8B8F253</accession>
<sequence length="771" mass="88800">MSLPIDDGQDDLNVGGSNMDILREIDKFLEGYSSDGEELPLEDKNNELDKCEPPVDHKKNELGVGKTLMGINKSDLVNEISTKSNDIEYIGKNPAIFELLEDDEHYAVYDHNPNEANWNVFYKTLPPGEQQLSIKQEPGTDDVNGSFNTSDLISESNTQNELETFSFCSENLWNRKNQPFNIKGEPFDNEANITNKSNSPLHFCEVLNSEEDTLSKEESRKNVSNGSLPSSDTCTNNILDNFSFLSNFENEESNDFELNNPHLPMEIGIQDQDTVILEENSSKNISTKKNFSGFAAQEDILKSKIEMENFSFSLDNINKSQSSAATKPFIKNSTHELFAFNQPFNQIYNNISSTSSDQSNTEFTNTCKISKKMFNNGKFIENKEKVLQTNKVLFSPENHNNTNPFNFDKTQQIFSDNTMKNKNHKTWAPFKRNNYSDSRDQHQKLSFNFQDNRKNKKNWFVEPPQFKKHFNKPQSDKSRWYKQSHNEDFNKDFRQPVNAVWRGKNYFPQSYYKQIKPYWKKSRNREPKSPEIKSPQPIINFQLPFVPINKTCKSNCSWNLPVLSTRHNSDEITTQSVDEKNLKNLHNVSLNIPNGYHTYKHNSAAVKPIVENGIPKLFTSSQPSFDQIYNSTSLNCSNQSNIEFTNTCINSNNNFDSGKIIENKEKVLQANKVLVSPENYDNTESFDFYETQHIISDYLSPESLVGCTVKFTSRKLANTITRDQLIEALALYGEIENSWWTPDDFFFATYTSRKIAKHVYGLYPKNYSCSY</sequence>
<dbReference type="GeneID" id="112679211"/>
<name>A0A8B8F253_9HEMI</name>
<organism evidence="1 2">
    <name type="scientific">Sipha flava</name>
    <name type="common">yellow sugarcane aphid</name>
    <dbReference type="NCBI Taxonomy" id="143950"/>
    <lineage>
        <taxon>Eukaryota</taxon>
        <taxon>Metazoa</taxon>
        <taxon>Ecdysozoa</taxon>
        <taxon>Arthropoda</taxon>
        <taxon>Hexapoda</taxon>
        <taxon>Insecta</taxon>
        <taxon>Pterygota</taxon>
        <taxon>Neoptera</taxon>
        <taxon>Paraneoptera</taxon>
        <taxon>Hemiptera</taxon>
        <taxon>Sternorrhyncha</taxon>
        <taxon>Aphidomorpha</taxon>
        <taxon>Aphidoidea</taxon>
        <taxon>Aphididae</taxon>
        <taxon>Sipha</taxon>
    </lineage>
</organism>
<dbReference type="AlphaFoldDB" id="A0A8B8F253"/>
<evidence type="ECO:0000313" key="2">
    <source>
        <dbReference type="RefSeq" id="XP_025404706.1"/>
    </source>
</evidence>
<dbReference type="RefSeq" id="XP_025404706.1">
    <property type="nucleotide sequence ID" value="XM_025548921.1"/>
</dbReference>
<dbReference type="OrthoDB" id="6614685at2759"/>
<dbReference type="Proteomes" id="UP000694846">
    <property type="component" value="Unplaced"/>
</dbReference>
<gene>
    <name evidence="2" type="primary">LOC112679211</name>
</gene>
<keyword evidence="1" id="KW-1185">Reference proteome</keyword>
<protein>
    <submittedName>
        <fullName evidence="2">Uncharacterized protein</fullName>
    </submittedName>
</protein>
<evidence type="ECO:0000313" key="1">
    <source>
        <dbReference type="Proteomes" id="UP000694846"/>
    </source>
</evidence>